<evidence type="ECO:0000259" key="6">
    <source>
        <dbReference type="Pfam" id="PF02838"/>
    </source>
</evidence>
<evidence type="ECO:0000256" key="1">
    <source>
        <dbReference type="ARBA" id="ARBA00006285"/>
    </source>
</evidence>
<dbReference type="PRINTS" id="PR00738">
    <property type="entry name" value="GLHYDRLASE20"/>
</dbReference>
<dbReference type="Pfam" id="PF02838">
    <property type="entry name" value="Glyco_hydro_20b"/>
    <property type="match status" value="1"/>
</dbReference>
<evidence type="ECO:0000256" key="3">
    <source>
        <dbReference type="ARBA" id="ARBA00023295"/>
    </source>
</evidence>
<dbReference type="Pfam" id="PF00728">
    <property type="entry name" value="Glyco_hydro_20"/>
    <property type="match status" value="1"/>
</dbReference>
<feature type="domain" description="Glycoside hydrolase family 20 catalytic" evidence="5">
    <location>
        <begin position="129"/>
        <end position="349"/>
    </location>
</feature>
<dbReference type="SUPFAM" id="SSF51445">
    <property type="entry name" value="(Trans)glycosidases"/>
    <property type="match status" value="1"/>
</dbReference>
<evidence type="ECO:0000313" key="7">
    <source>
        <dbReference type="EMBL" id="HJB91927.1"/>
    </source>
</evidence>
<protein>
    <submittedName>
        <fullName evidence="7">Family 20 glycosylhydrolase</fullName>
    </submittedName>
</protein>
<proteinExistence type="inferred from homology"/>
<reference evidence="7" key="2">
    <citation type="submission" date="2021-04" db="EMBL/GenBank/DDBJ databases">
        <authorList>
            <person name="Gilroy R."/>
        </authorList>
    </citation>
    <scope>NUCLEOTIDE SEQUENCE</scope>
    <source>
        <strain evidence="7">USAMLcec3-2134</strain>
    </source>
</reference>
<dbReference type="InterPro" id="IPR025705">
    <property type="entry name" value="Beta_hexosaminidase_sua/sub"/>
</dbReference>
<dbReference type="InterPro" id="IPR029018">
    <property type="entry name" value="Hex-like_dom2"/>
</dbReference>
<keyword evidence="2" id="KW-0378">Hydrolase</keyword>
<dbReference type="SUPFAM" id="SSF55545">
    <property type="entry name" value="beta-N-acetylhexosaminidase-like domain"/>
    <property type="match status" value="1"/>
</dbReference>
<dbReference type="CDD" id="cd06565">
    <property type="entry name" value="GH20_GcnA-like"/>
    <property type="match status" value="1"/>
</dbReference>
<dbReference type="GO" id="GO:0005975">
    <property type="term" value="P:carbohydrate metabolic process"/>
    <property type="evidence" value="ECO:0007669"/>
    <property type="project" value="InterPro"/>
</dbReference>
<dbReference type="InterPro" id="IPR015882">
    <property type="entry name" value="HEX_bac_N"/>
</dbReference>
<dbReference type="AlphaFoldDB" id="A0A9D2SEQ7"/>
<evidence type="ECO:0000256" key="2">
    <source>
        <dbReference type="ARBA" id="ARBA00022801"/>
    </source>
</evidence>
<dbReference type="Gene3D" id="3.30.379.10">
    <property type="entry name" value="Chitobiase/beta-hexosaminidase domain 2-like"/>
    <property type="match status" value="1"/>
</dbReference>
<gene>
    <name evidence="7" type="ORF">H9763_10765</name>
</gene>
<comment type="caution">
    <text evidence="7">The sequence shown here is derived from an EMBL/GenBank/DDBJ whole genome shotgun (WGS) entry which is preliminary data.</text>
</comment>
<dbReference type="InterPro" id="IPR052764">
    <property type="entry name" value="GH20_Enzymes"/>
</dbReference>
<evidence type="ECO:0000256" key="4">
    <source>
        <dbReference type="PIRSR" id="PIRSR625705-1"/>
    </source>
</evidence>
<feature type="domain" description="Beta-hexosaminidase bacterial type N-terminal" evidence="6">
    <location>
        <begin position="2"/>
        <end position="122"/>
    </location>
</feature>
<name>A0A9D2SEQ7_9FIRM</name>
<dbReference type="EMBL" id="DWXE01000040">
    <property type="protein sequence ID" value="HJB91927.1"/>
    <property type="molecule type" value="Genomic_DNA"/>
</dbReference>
<dbReference type="PANTHER" id="PTHR43678:SF1">
    <property type="entry name" value="BETA-N-ACETYLHEXOSAMINIDASE"/>
    <property type="match status" value="1"/>
</dbReference>
<dbReference type="InterPro" id="IPR017853">
    <property type="entry name" value="GH"/>
</dbReference>
<evidence type="ECO:0000313" key="8">
    <source>
        <dbReference type="Proteomes" id="UP000886883"/>
    </source>
</evidence>
<keyword evidence="3" id="KW-0326">Glycosidase</keyword>
<evidence type="ECO:0000259" key="5">
    <source>
        <dbReference type="Pfam" id="PF00728"/>
    </source>
</evidence>
<dbReference type="Gene3D" id="3.20.20.80">
    <property type="entry name" value="Glycosidases"/>
    <property type="match status" value="1"/>
</dbReference>
<feature type="active site" description="Proton donor" evidence="4">
    <location>
        <position position="280"/>
    </location>
</feature>
<dbReference type="PANTHER" id="PTHR43678">
    <property type="entry name" value="PUTATIVE (AFU_ORTHOLOGUE AFUA_2G00640)-RELATED"/>
    <property type="match status" value="1"/>
</dbReference>
<comment type="similarity">
    <text evidence="1">Belongs to the glycosyl hydrolase 20 family.</text>
</comment>
<organism evidence="7 8">
    <name type="scientific">Candidatus Eisenbergiella merdigallinarum</name>
    <dbReference type="NCBI Taxonomy" id="2838552"/>
    <lineage>
        <taxon>Bacteria</taxon>
        <taxon>Bacillati</taxon>
        <taxon>Bacillota</taxon>
        <taxon>Clostridia</taxon>
        <taxon>Lachnospirales</taxon>
        <taxon>Lachnospiraceae</taxon>
        <taxon>Eisenbergiella</taxon>
    </lineage>
</organism>
<dbReference type="InterPro" id="IPR015883">
    <property type="entry name" value="Glyco_hydro_20_cat"/>
</dbReference>
<dbReference type="Proteomes" id="UP000886883">
    <property type="component" value="Unassembled WGS sequence"/>
</dbReference>
<accession>A0A9D2SEQ7</accession>
<reference evidence="7" key="1">
    <citation type="journal article" date="2021" name="PeerJ">
        <title>Extensive microbial diversity within the chicken gut microbiome revealed by metagenomics and culture.</title>
        <authorList>
            <person name="Gilroy R."/>
            <person name="Ravi A."/>
            <person name="Getino M."/>
            <person name="Pursley I."/>
            <person name="Horton D.L."/>
            <person name="Alikhan N.F."/>
            <person name="Baker D."/>
            <person name="Gharbi K."/>
            <person name="Hall N."/>
            <person name="Watson M."/>
            <person name="Adriaenssens E.M."/>
            <person name="Foster-Nyarko E."/>
            <person name="Jarju S."/>
            <person name="Secka A."/>
            <person name="Antonio M."/>
            <person name="Oren A."/>
            <person name="Chaudhuri R.R."/>
            <person name="La Ragione R."/>
            <person name="Hildebrand F."/>
            <person name="Pallen M.J."/>
        </authorList>
    </citation>
    <scope>NUCLEOTIDE SEQUENCE</scope>
    <source>
        <strain evidence="7">USAMLcec3-2134</strain>
    </source>
</reference>
<sequence>MYLIPAPAKLEEREGSFLLSCETYLTVDPACSWKVNRQADLFNEEVKKILGYGAMLTRGCAQAGDIVIRQTDSAKDQSYVLDIEKDAITLSGGEAGLWHGMQTLRQILEQTGAILPCLHIEDEPDLPNRGYYFDCTRGRIPTMEWLKKLVDRMAYYKLNQLQLYIEHTYLFRGMTELWRDDTPLTAAEIMELDRYCVERGVELVPSLSSFGHLYKLLSTKEYARLCELPDSDKQPFSVRGRMAHHTINTADPDSLALIKRMIGEFMELFSSRQFNFCADETFDLGRGRSKALVEEKGKDHVYIGFIRELARFLLDNGRRPMFWGDVIWSFPEMIKEMPEETICLNWGYLWNQREEETKWMHDAGAVQYCCPGCCSWNELVPLNWNAYNNIMRMCNYARKYDAIGVLNTDWGDYLHVCHPDFTAVGMIYGAAFSWNSDIPEYEEMNRRISCLEYHDPTGRFLEIVAKVPENTAFEWHSVCGYWEMKRGLEEFREDYTKMIQDELNLFDGVDEKNARLREIEKELYGQIVALGSDRKDRVLPYVVAVKGIRLLNEAGKVATAEDFGCAYDTMPDRWALAKELETWLYYYKEAYRKVSRESELRRIEDLVCWYGDFLRGEALK</sequence>
<dbReference type="GO" id="GO:0004563">
    <property type="term" value="F:beta-N-acetylhexosaminidase activity"/>
    <property type="evidence" value="ECO:0007669"/>
    <property type="project" value="InterPro"/>
</dbReference>